<dbReference type="Gene3D" id="3.40.50.300">
    <property type="entry name" value="P-loop containing nucleotide triphosphate hydrolases"/>
    <property type="match status" value="1"/>
</dbReference>
<reference evidence="6 7" key="1">
    <citation type="submission" date="2017-08" db="EMBL/GenBank/DDBJ databases">
        <title>Virgibacillus indicus sp. nov. and Virgibacillus profoundi sp. nov, two moderately halophilic bacteria isolated from marine sediment by using the Microfluidic Streak Plate.</title>
        <authorList>
            <person name="Xu B."/>
            <person name="Hu B."/>
            <person name="Wang J."/>
            <person name="Zhu Y."/>
            <person name="Huang L."/>
            <person name="Du W."/>
            <person name="Huang Y."/>
        </authorList>
    </citation>
    <scope>NUCLEOTIDE SEQUENCE [LARGE SCALE GENOMIC DNA]</scope>
    <source>
        <strain evidence="6 7">IO3-P2-C2</strain>
    </source>
</reference>
<dbReference type="PANTHER" id="PTHR24220">
    <property type="entry name" value="IMPORT ATP-BINDING PROTEIN"/>
    <property type="match status" value="1"/>
</dbReference>
<dbReference type="Proteomes" id="UP000216498">
    <property type="component" value="Unassembled WGS sequence"/>
</dbReference>
<dbReference type="RefSeq" id="WP_094887434.1">
    <property type="nucleotide sequence ID" value="NZ_NPMS01000017.1"/>
</dbReference>
<dbReference type="CDD" id="cd03255">
    <property type="entry name" value="ABC_MJ0796_LolCDE_FtsE"/>
    <property type="match status" value="1"/>
</dbReference>
<dbReference type="InterPro" id="IPR015854">
    <property type="entry name" value="ABC_transpr_LolD-like"/>
</dbReference>
<dbReference type="SUPFAM" id="SSF52540">
    <property type="entry name" value="P-loop containing nucleoside triphosphate hydrolases"/>
    <property type="match status" value="1"/>
</dbReference>
<dbReference type="InterPro" id="IPR003593">
    <property type="entry name" value="AAA+_ATPase"/>
</dbReference>
<comment type="similarity">
    <text evidence="1">Belongs to the ABC transporter superfamily.</text>
</comment>
<dbReference type="OrthoDB" id="9791546at2"/>
<evidence type="ECO:0000256" key="1">
    <source>
        <dbReference type="ARBA" id="ARBA00005417"/>
    </source>
</evidence>
<keyword evidence="4 6" id="KW-0067">ATP-binding</keyword>
<dbReference type="GO" id="GO:0005524">
    <property type="term" value="F:ATP binding"/>
    <property type="evidence" value="ECO:0007669"/>
    <property type="project" value="UniProtKB-KW"/>
</dbReference>
<dbReference type="GO" id="GO:0005886">
    <property type="term" value="C:plasma membrane"/>
    <property type="evidence" value="ECO:0007669"/>
    <property type="project" value="TreeGrafter"/>
</dbReference>
<dbReference type="Pfam" id="PF00005">
    <property type="entry name" value="ABC_tran"/>
    <property type="match status" value="1"/>
</dbReference>
<evidence type="ECO:0000256" key="4">
    <source>
        <dbReference type="ARBA" id="ARBA00022840"/>
    </source>
</evidence>
<sequence length="237" mass="26298">MINVSELKKEYKTGKETVPVLKGVDFSVKEGEFVCIIGPSGSGKTTLLHLLGGLDTPSSGSIQLDGTDITSKSEKMRTLIRRKDIGLIFQNYQLLPTLTIYENIVFPLHADGKKAPSGKVEELLEAVDLAGYEKRFPNELSGGQQQRVAIARALIHEPSILLADEPTGNLDRQRSSDILDLLATFHQERKQTIVMVTHDMFAAGYADRIVLFKDGVIEAEVTREDEDYAKFLSRFMA</sequence>
<dbReference type="GO" id="GO:0022857">
    <property type="term" value="F:transmembrane transporter activity"/>
    <property type="evidence" value="ECO:0007669"/>
    <property type="project" value="TreeGrafter"/>
</dbReference>
<evidence type="ECO:0000256" key="2">
    <source>
        <dbReference type="ARBA" id="ARBA00022448"/>
    </source>
</evidence>
<evidence type="ECO:0000313" key="7">
    <source>
        <dbReference type="Proteomes" id="UP000216498"/>
    </source>
</evidence>
<evidence type="ECO:0000259" key="5">
    <source>
        <dbReference type="PROSITE" id="PS50893"/>
    </source>
</evidence>
<comment type="caution">
    <text evidence="6">The sequence shown here is derived from an EMBL/GenBank/DDBJ whole genome shotgun (WGS) entry which is preliminary data.</text>
</comment>
<name>A0A265N4P3_9BACI</name>
<dbReference type="AlphaFoldDB" id="A0A265N4P3"/>
<dbReference type="FunFam" id="3.40.50.300:FF:000032">
    <property type="entry name" value="Export ABC transporter ATP-binding protein"/>
    <property type="match status" value="1"/>
</dbReference>
<keyword evidence="2" id="KW-0813">Transport</keyword>
<dbReference type="PROSITE" id="PS50893">
    <property type="entry name" value="ABC_TRANSPORTER_2"/>
    <property type="match status" value="1"/>
</dbReference>
<evidence type="ECO:0000256" key="3">
    <source>
        <dbReference type="ARBA" id="ARBA00022741"/>
    </source>
</evidence>
<keyword evidence="7" id="KW-1185">Reference proteome</keyword>
<keyword evidence="3" id="KW-0547">Nucleotide-binding</keyword>
<accession>A0A265N4P3</accession>
<organism evidence="6 7">
    <name type="scientific">Virgibacillus indicus</name>
    <dbReference type="NCBI Taxonomy" id="2024554"/>
    <lineage>
        <taxon>Bacteria</taxon>
        <taxon>Bacillati</taxon>
        <taxon>Bacillota</taxon>
        <taxon>Bacilli</taxon>
        <taxon>Bacillales</taxon>
        <taxon>Bacillaceae</taxon>
        <taxon>Virgibacillus</taxon>
    </lineage>
</organism>
<dbReference type="InterPro" id="IPR017871">
    <property type="entry name" value="ABC_transporter-like_CS"/>
</dbReference>
<feature type="domain" description="ABC transporter" evidence="5">
    <location>
        <begin position="2"/>
        <end position="236"/>
    </location>
</feature>
<gene>
    <name evidence="6" type="ORF">CIL03_18915</name>
</gene>
<protein>
    <submittedName>
        <fullName evidence="6">ABC transporter ATP-binding protein</fullName>
    </submittedName>
</protein>
<dbReference type="PROSITE" id="PS00211">
    <property type="entry name" value="ABC_TRANSPORTER_1"/>
    <property type="match status" value="1"/>
</dbReference>
<dbReference type="InterPro" id="IPR017911">
    <property type="entry name" value="MacB-like_ATP-bd"/>
</dbReference>
<proteinExistence type="inferred from homology"/>
<dbReference type="GO" id="GO:0016887">
    <property type="term" value="F:ATP hydrolysis activity"/>
    <property type="evidence" value="ECO:0007669"/>
    <property type="project" value="InterPro"/>
</dbReference>
<dbReference type="InterPro" id="IPR027417">
    <property type="entry name" value="P-loop_NTPase"/>
</dbReference>
<dbReference type="SMART" id="SM00382">
    <property type="entry name" value="AAA"/>
    <property type="match status" value="1"/>
</dbReference>
<dbReference type="GO" id="GO:0098796">
    <property type="term" value="C:membrane protein complex"/>
    <property type="evidence" value="ECO:0007669"/>
    <property type="project" value="UniProtKB-ARBA"/>
</dbReference>
<evidence type="ECO:0000313" key="6">
    <source>
        <dbReference type="EMBL" id="OZU87013.1"/>
    </source>
</evidence>
<dbReference type="InterPro" id="IPR003439">
    <property type="entry name" value="ABC_transporter-like_ATP-bd"/>
</dbReference>
<dbReference type="EMBL" id="NPMS01000017">
    <property type="protein sequence ID" value="OZU87013.1"/>
    <property type="molecule type" value="Genomic_DNA"/>
</dbReference>